<dbReference type="AlphaFoldDB" id="A0A8H4NVL6"/>
<dbReference type="Proteomes" id="UP000605986">
    <property type="component" value="Unassembled WGS sequence"/>
</dbReference>
<dbReference type="EMBL" id="JAADJG010000416">
    <property type="protein sequence ID" value="KAF4447078.1"/>
    <property type="molecule type" value="Genomic_DNA"/>
</dbReference>
<dbReference type="Pfam" id="PF26639">
    <property type="entry name" value="Het-6_barrel"/>
    <property type="match status" value="1"/>
</dbReference>
<feature type="domain" description="Heterokaryon incompatibility" evidence="1">
    <location>
        <begin position="46"/>
        <end position="216"/>
    </location>
</feature>
<reference evidence="2" key="1">
    <citation type="submission" date="2020-01" db="EMBL/GenBank/DDBJ databases">
        <title>Identification and distribution of gene clusters putatively required for synthesis of sphingolipid metabolism inhibitors in phylogenetically diverse species of the filamentous fungus Fusarium.</title>
        <authorList>
            <person name="Kim H.-S."/>
            <person name="Busman M."/>
            <person name="Brown D.W."/>
            <person name="Divon H."/>
            <person name="Uhlig S."/>
            <person name="Proctor R.H."/>
        </authorList>
    </citation>
    <scope>NUCLEOTIDE SEQUENCE</scope>
    <source>
        <strain evidence="2">NRRL 53441</strain>
    </source>
</reference>
<name>A0A8H4NVL6_9HYPO</name>
<evidence type="ECO:0000259" key="1">
    <source>
        <dbReference type="Pfam" id="PF06985"/>
    </source>
</evidence>
<dbReference type="PANTHER" id="PTHR24148">
    <property type="entry name" value="ANKYRIN REPEAT DOMAIN-CONTAINING PROTEIN 39 HOMOLOG-RELATED"/>
    <property type="match status" value="1"/>
</dbReference>
<protein>
    <recommendedName>
        <fullName evidence="1">Heterokaryon incompatibility domain-containing protein</fullName>
    </recommendedName>
</protein>
<keyword evidence="3" id="KW-1185">Reference proteome</keyword>
<accession>A0A8H4NVL6</accession>
<dbReference type="PANTHER" id="PTHR24148:SF73">
    <property type="entry name" value="HET DOMAIN PROTEIN (AFU_ORTHOLOGUE AFUA_8G01020)"/>
    <property type="match status" value="1"/>
</dbReference>
<dbReference type="OrthoDB" id="5416609at2759"/>
<comment type="caution">
    <text evidence="2">The sequence shown here is derived from an EMBL/GenBank/DDBJ whole genome shotgun (WGS) entry which is preliminary data.</text>
</comment>
<gene>
    <name evidence="2" type="ORF">F53441_9377</name>
</gene>
<sequence length="673" mass="76100">MFSYKHTGGVLSSTQIRLLHLFPATDTNDPIESRLEVVDLEEKPVYEALSYCWGDSTQLREIKCNLQEFQVTENLLSALQHLRNEHSERTLWIDAICINQEDLEERQSQVKLMKDIYTKSERVVVWLGPDPTSDGVNHLFELIQTLPNLSNPGLNKKERTFFEMNVAEADRWIQDKDKTPSDAPAMKDVVIPIQAKKGATAILKRPWWSRVWTVQEMVLASSAIIMCGSLAASSQDIQRTCSNVLTYAVNDAFDAEDVDEFGDLGDLMSDPDGKLYIAIVRLNRSSNKKRELGALLQLHRWLRAKDPRDKVYGSLGIATSTYGIEPDYTISIVECYTRTAFNIISGSRSLEIFSALRRPSCLRTSLAGLPSWVPDWSYDFSSIPDEEKGPSGINNPIVRENVRTPVLLETRDAFPEWKASKSNMPFSTRLLNDGKTLMLRGFIVDELKSVGNKLEYPYPGPELTSHNVVADSIRDFKRHLRIWGGIGGAMDTIKGWQDLAFETENLHTLPGETRMDAFLTTILSNRIRLSANRRDVLDYLEQSIKSGFKMTKTGVVINQLHLAHIVPKLYRTLLGYRKISSIDESDVLTFGKSFTDLQWAFDQRMATTSSGYLSLVPWPTKAGDRIVLLQTGRTPYVLRKAGEKWKIIGDCYVHGIMSGEAWSDDKCVDIEIV</sequence>
<dbReference type="Pfam" id="PF06985">
    <property type="entry name" value="HET"/>
    <property type="match status" value="1"/>
</dbReference>
<organism evidence="2 3">
    <name type="scientific">Fusarium austroafricanum</name>
    <dbReference type="NCBI Taxonomy" id="2364996"/>
    <lineage>
        <taxon>Eukaryota</taxon>
        <taxon>Fungi</taxon>
        <taxon>Dikarya</taxon>
        <taxon>Ascomycota</taxon>
        <taxon>Pezizomycotina</taxon>
        <taxon>Sordariomycetes</taxon>
        <taxon>Hypocreomycetidae</taxon>
        <taxon>Hypocreales</taxon>
        <taxon>Nectriaceae</taxon>
        <taxon>Fusarium</taxon>
        <taxon>Fusarium concolor species complex</taxon>
    </lineage>
</organism>
<dbReference type="InterPro" id="IPR010730">
    <property type="entry name" value="HET"/>
</dbReference>
<dbReference type="InterPro" id="IPR052895">
    <property type="entry name" value="HetReg/Transcr_Mod"/>
</dbReference>
<evidence type="ECO:0000313" key="2">
    <source>
        <dbReference type="EMBL" id="KAF4447078.1"/>
    </source>
</evidence>
<evidence type="ECO:0000313" key="3">
    <source>
        <dbReference type="Proteomes" id="UP000605986"/>
    </source>
</evidence>
<proteinExistence type="predicted"/>